<dbReference type="PANTHER" id="PTHR43065">
    <property type="entry name" value="SENSOR HISTIDINE KINASE"/>
    <property type="match status" value="1"/>
</dbReference>
<dbReference type="Gene3D" id="3.40.50.2300">
    <property type="match status" value="1"/>
</dbReference>
<dbReference type="Proteomes" id="UP000234483">
    <property type="component" value="Unassembled WGS sequence"/>
</dbReference>
<feature type="modified residue" description="4-aspartylphosphate" evidence="4">
    <location>
        <position position="634"/>
    </location>
</feature>
<dbReference type="SMART" id="SM00387">
    <property type="entry name" value="HATPase_c"/>
    <property type="match status" value="1"/>
</dbReference>
<dbReference type="SMART" id="SM00448">
    <property type="entry name" value="REC"/>
    <property type="match status" value="1"/>
</dbReference>
<dbReference type="InterPro" id="IPR003661">
    <property type="entry name" value="HisK_dim/P_dom"/>
</dbReference>
<dbReference type="InterPro" id="IPR036097">
    <property type="entry name" value="HisK_dim/P_sf"/>
</dbReference>
<evidence type="ECO:0000313" key="8">
    <source>
        <dbReference type="EMBL" id="AYV47632.1"/>
    </source>
</evidence>
<dbReference type="SUPFAM" id="SSF55874">
    <property type="entry name" value="ATPase domain of HSP90 chaperone/DNA topoisomerase II/histidine kinase"/>
    <property type="match status" value="1"/>
</dbReference>
<feature type="domain" description="PAC" evidence="7">
    <location>
        <begin position="242"/>
        <end position="296"/>
    </location>
</feature>
<dbReference type="PROSITE" id="PS50113">
    <property type="entry name" value="PAC"/>
    <property type="match status" value="1"/>
</dbReference>
<dbReference type="SUPFAM" id="SSF52172">
    <property type="entry name" value="CheY-like"/>
    <property type="match status" value="1"/>
</dbReference>
<dbReference type="EMBL" id="PJRQ01000056">
    <property type="protein sequence ID" value="PLR05938.1"/>
    <property type="molecule type" value="Genomic_DNA"/>
</dbReference>
<evidence type="ECO:0000259" key="7">
    <source>
        <dbReference type="PROSITE" id="PS50113"/>
    </source>
</evidence>
<keyword evidence="3 4" id="KW-0597">Phosphoprotein</keyword>
<dbReference type="OrthoDB" id="7284568at2"/>
<dbReference type="EC" id="2.7.13.3" evidence="2"/>
<dbReference type="KEGG" id="cfh:C1707_15955"/>
<gene>
    <name evidence="8" type="ORF">C1707_15955</name>
    <name evidence="9" type="ORF">CFHF_26470</name>
</gene>
<comment type="catalytic activity">
    <reaction evidence="1">
        <text>ATP + protein L-histidine = ADP + protein N-phospho-L-histidine.</text>
        <dbReference type="EC" id="2.7.13.3"/>
    </reaction>
</comment>
<keyword evidence="9" id="KW-0418">Kinase</keyword>
<dbReference type="Pfam" id="PF02518">
    <property type="entry name" value="HATPase_c"/>
    <property type="match status" value="1"/>
</dbReference>
<keyword evidence="11" id="KW-1185">Reference proteome</keyword>
<dbReference type="RefSeq" id="WP_101715902.1">
    <property type="nucleotide sequence ID" value="NZ_PJRQ01000056.1"/>
</dbReference>
<dbReference type="InterPro" id="IPR036890">
    <property type="entry name" value="HATPase_C_sf"/>
</dbReference>
<evidence type="ECO:0000256" key="4">
    <source>
        <dbReference type="PROSITE-ProRule" id="PRU00169"/>
    </source>
</evidence>
<feature type="domain" description="Histidine kinase" evidence="5">
    <location>
        <begin position="341"/>
        <end position="563"/>
    </location>
</feature>
<dbReference type="PROSITE" id="PS50109">
    <property type="entry name" value="HIS_KIN"/>
    <property type="match status" value="1"/>
</dbReference>
<dbReference type="InterPro" id="IPR013656">
    <property type="entry name" value="PAS_4"/>
</dbReference>
<dbReference type="InterPro" id="IPR001789">
    <property type="entry name" value="Sig_transdc_resp-reg_receiver"/>
</dbReference>
<dbReference type="Proteomes" id="UP000281192">
    <property type="component" value="Chromosome"/>
</dbReference>
<evidence type="ECO:0000313" key="10">
    <source>
        <dbReference type="Proteomes" id="UP000234483"/>
    </source>
</evidence>
<dbReference type="Pfam" id="PF08448">
    <property type="entry name" value="PAS_4"/>
    <property type="match status" value="1"/>
</dbReference>
<evidence type="ECO:0000259" key="6">
    <source>
        <dbReference type="PROSITE" id="PS50110"/>
    </source>
</evidence>
<dbReference type="SUPFAM" id="SSF47384">
    <property type="entry name" value="Homodimeric domain of signal transducing histidine kinase"/>
    <property type="match status" value="1"/>
</dbReference>
<dbReference type="InterPro" id="IPR035965">
    <property type="entry name" value="PAS-like_dom_sf"/>
</dbReference>
<evidence type="ECO:0000256" key="2">
    <source>
        <dbReference type="ARBA" id="ARBA00012438"/>
    </source>
</evidence>
<evidence type="ECO:0000259" key="5">
    <source>
        <dbReference type="PROSITE" id="PS50109"/>
    </source>
</evidence>
<organism evidence="9 10">
    <name type="scientific">Caulobacter flavus</name>
    <dbReference type="NCBI Taxonomy" id="1679497"/>
    <lineage>
        <taxon>Bacteria</taxon>
        <taxon>Pseudomonadati</taxon>
        <taxon>Pseudomonadota</taxon>
        <taxon>Alphaproteobacteria</taxon>
        <taxon>Caulobacterales</taxon>
        <taxon>Caulobacteraceae</taxon>
        <taxon>Caulobacter</taxon>
    </lineage>
</organism>
<proteinExistence type="predicted"/>
<dbReference type="InterPro" id="IPR005467">
    <property type="entry name" value="His_kinase_dom"/>
</dbReference>
<evidence type="ECO:0000313" key="9">
    <source>
        <dbReference type="EMBL" id="PLR05938.1"/>
    </source>
</evidence>
<dbReference type="EMBL" id="CP026100">
    <property type="protein sequence ID" value="AYV47632.1"/>
    <property type="molecule type" value="Genomic_DNA"/>
</dbReference>
<dbReference type="InterPro" id="IPR003594">
    <property type="entry name" value="HATPase_dom"/>
</dbReference>
<protein>
    <recommendedName>
        <fullName evidence="2">histidine kinase</fullName>
        <ecNumber evidence="2">2.7.13.3</ecNumber>
    </recommendedName>
</protein>
<keyword evidence="9" id="KW-0808">Transferase</keyword>
<dbReference type="AlphaFoldDB" id="A0A2N5CKJ8"/>
<evidence type="ECO:0000313" key="11">
    <source>
        <dbReference type="Proteomes" id="UP000281192"/>
    </source>
</evidence>
<name>A0A2N5CKJ8_9CAUL</name>
<dbReference type="NCBIfam" id="TIGR00229">
    <property type="entry name" value="sensory_box"/>
    <property type="match status" value="1"/>
</dbReference>
<dbReference type="CDD" id="cd00130">
    <property type="entry name" value="PAS"/>
    <property type="match status" value="1"/>
</dbReference>
<evidence type="ECO:0000256" key="1">
    <source>
        <dbReference type="ARBA" id="ARBA00000085"/>
    </source>
</evidence>
<dbReference type="PRINTS" id="PR00344">
    <property type="entry name" value="BCTRLSENSOR"/>
</dbReference>
<dbReference type="InterPro" id="IPR004358">
    <property type="entry name" value="Sig_transdc_His_kin-like_C"/>
</dbReference>
<dbReference type="SUPFAM" id="SSF55785">
    <property type="entry name" value="PYP-like sensor domain (PAS domain)"/>
    <property type="match status" value="1"/>
</dbReference>
<dbReference type="CDD" id="cd00082">
    <property type="entry name" value="HisKA"/>
    <property type="match status" value="1"/>
</dbReference>
<dbReference type="Pfam" id="PF00512">
    <property type="entry name" value="HisKA"/>
    <property type="match status" value="1"/>
</dbReference>
<dbReference type="GO" id="GO:0000155">
    <property type="term" value="F:phosphorelay sensor kinase activity"/>
    <property type="evidence" value="ECO:0007669"/>
    <property type="project" value="InterPro"/>
</dbReference>
<dbReference type="Pfam" id="PF00072">
    <property type="entry name" value="Response_reg"/>
    <property type="match status" value="1"/>
</dbReference>
<dbReference type="PROSITE" id="PS50110">
    <property type="entry name" value="RESPONSE_REGULATORY"/>
    <property type="match status" value="1"/>
</dbReference>
<accession>A0A2N5CKJ8</accession>
<dbReference type="InterPro" id="IPR000700">
    <property type="entry name" value="PAS-assoc_C"/>
</dbReference>
<reference evidence="8 11" key="2">
    <citation type="submission" date="2018-01" db="EMBL/GenBank/DDBJ databases">
        <title>Complete genome sequence of Caulobacter flavus RHGG3.</title>
        <authorList>
            <person name="Yang E."/>
        </authorList>
    </citation>
    <scope>NUCLEOTIDE SEQUENCE [LARGE SCALE GENOMIC DNA]</scope>
    <source>
        <strain evidence="8 11">RHGG3</strain>
    </source>
</reference>
<dbReference type="Gene3D" id="1.10.287.130">
    <property type="match status" value="1"/>
</dbReference>
<evidence type="ECO:0000256" key="3">
    <source>
        <dbReference type="ARBA" id="ARBA00022553"/>
    </source>
</evidence>
<dbReference type="InterPro" id="IPR011006">
    <property type="entry name" value="CheY-like_superfamily"/>
</dbReference>
<dbReference type="PANTHER" id="PTHR43065:SF42">
    <property type="entry name" value="TWO-COMPONENT SENSOR PPRA"/>
    <property type="match status" value="1"/>
</dbReference>
<dbReference type="SMART" id="SM00388">
    <property type="entry name" value="HisKA"/>
    <property type="match status" value="1"/>
</dbReference>
<feature type="domain" description="Response regulatory" evidence="6">
    <location>
        <begin position="584"/>
        <end position="699"/>
    </location>
</feature>
<reference evidence="9 10" key="1">
    <citation type="submission" date="2017-12" db="EMBL/GenBank/DDBJ databases">
        <title>The genome sequence of Caulobacter flavus CGMCC1 15093.</title>
        <authorList>
            <person name="Gao J."/>
            <person name="Mao X."/>
            <person name="Sun J."/>
        </authorList>
    </citation>
    <scope>NUCLEOTIDE SEQUENCE [LARGE SCALE GENOMIC DNA]</scope>
    <source>
        <strain evidence="9 10">CGMCC1 15093</strain>
    </source>
</reference>
<dbReference type="Gene3D" id="3.30.565.10">
    <property type="entry name" value="Histidine kinase-like ATPase, C-terminal domain"/>
    <property type="match status" value="1"/>
</dbReference>
<dbReference type="Gene3D" id="3.30.450.20">
    <property type="entry name" value="PAS domain"/>
    <property type="match status" value="1"/>
</dbReference>
<dbReference type="InterPro" id="IPR000014">
    <property type="entry name" value="PAS"/>
</dbReference>
<sequence>MSARLVRCWKTAALSHRRGPEGFRVLVATPFGRDADNVSRLLSDHGFKTRAVPDAQAVAAELDEQTGVVLITEEALRGKLDTLRAALAAQPDWSDTPFILLVSRNAYRPRAGEIARLALADLTTNLIVLERPLGSLSLVSAVDTALRARRRQFDLRDRLAELDHSRAALAASEAEVRLIADSLPVLIGFIDKSLVYRFANKAYADWFYRDPADVVGLHVREVVGDEGMEARMPAMRRALAGEPAHLTLPWPHADGRRRDADIRYLPRRGADGEIDGFHVFVADVTEHVQGEELLRQTAQALEYRVRERTAALEVEMERRTTVEAALRQSQKMEAVGQLTGGIAHDFNNMLTGVIGALDMVKRKRASGRDADTDRYLDTALTSAHRAAGLTHRLLAFSRRQSLDPHALDINALVSSLQDLIRRTVTEQISVDVDLGAAEAAIADANQLESAILNLAINARDAMPEGGRLTISTSVAELDPDMAAEDARPGRYVVVAVTDTGVGMSAEVLDKVFDPFFTTKPIGQGTGLGLSMVYGFARQSGGSVRIQSRVGEGTSVKIYLPAADGAVEPKAEDQPADFARGEGQTVLLVEDESAVRLLVREVLEDLGYRAVEASDPQSAIAILNSQSAIDLLISDVGLPGMNGRQLAEVARDRRPDLPILFITGYAENAAIRAGFLGSNMAMIGKPFALDTLAAKIGEMMPEASGR</sequence>